<dbReference type="PANTHER" id="PTHR11839">
    <property type="entry name" value="UDP/ADP-SUGAR PYROPHOSPHATASE"/>
    <property type="match status" value="1"/>
</dbReference>
<sequence length="293" mass="33475">MSKQFSLSAWNHVPVVVGLGVDNIDLDEKKLLGFPAFKGWLTTLTENLVRQKQPGQVYSTDPWRLEKVKIHHVTLFGKNIGFMTIEAFLRKGDGQALKDRLDRVIFLRGGSVAVLMILRPKDNRNERYVILTDQPRLGACSTTFLEIPAGMLDAETQNIKGKAIQEIEEETKLKVRADELINLTELALRQSKAVEDLQQAIYMSPANLDEFISLLLWEKELDRKDIMSMRSQLTGERTQGELITLRVTEYDTLWREGARDAKTLSAWALYEGLNRTGVIEKELQRIRSVNFDK</sequence>
<dbReference type="GO" id="GO:0080042">
    <property type="term" value="F:ADP-glucose pyrophosphohydrolase activity"/>
    <property type="evidence" value="ECO:0007669"/>
    <property type="project" value="TreeGrafter"/>
</dbReference>
<dbReference type="GO" id="GO:0006753">
    <property type="term" value="P:nucleoside phosphate metabolic process"/>
    <property type="evidence" value="ECO:0007669"/>
    <property type="project" value="TreeGrafter"/>
</dbReference>
<evidence type="ECO:0000313" key="3">
    <source>
        <dbReference type="EMBL" id="KAF2442213.1"/>
    </source>
</evidence>
<dbReference type="OrthoDB" id="10249920at2759"/>
<dbReference type="Proteomes" id="UP000799764">
    <property type="component" value="Unassembled WGS sequence"/>
</dbReference>
<protein>
    <recommendedName>
        <fullName evidence="5">Nudix hydrolase domain-containing protein</fullName>
    </recommendedName>
</protein>
<evidence type="ECO:0000256" key="1">
    <source>
        <dbReference type="ARBA" id="ARBA00001946"/>
    </source>
</evidence>
<dbReference type="SUPFAM" id="SSF55811">
    <property type="entry name" value="Nudix"/>
    <property type="match status" value="1"/>
</dbReference>
<dbReference type="EMBL" id="MU001504">
    <property type="protein sequence ID" value="KAF2442213.1"/>
    <property type="molecule type" value="Genomic_DNA"/>
</dbReference>
<evidence type="ECO:0000313" key="4">
    <source>
        <dbReference type="Proteomes" id="UP000799764"/>
    </source>
</evidence>
<keyword evidence="2" id="KW-0378">Hydrolase</keyword>
<comment type="cofactor">
    <cofactor evidence="1">
        <name>Mg(2+)</name>
        <dbReference type="ChEBI" id="CHEBI:18420"/>
    </cofactor>
</comment>
<accession>A0A9P4PF58</accession>
<reference evidence="3" key="1">
    <citation type="journal article" date="2020" name="Stud. Mycol.">
        <title>101 Dothideomycetes genomes: a test case for predicting lifestyles and emergence of pathogens.</title>
        <authorList>
            <person name="Haridas S."/>
            <person name="Albert R."/>
            <person name="Binder M."/>
            <person name="Bloem J."/>
            <person name="Labutti K."/>
            <person name="Salamov A."/>
            <person name="Andreopoulos B."/>
            <person name="Baker S."/>
            <person name="Barry K."/>
            <person name="Bills G."/>
            <person name="Bluhm B."/>
            <person name="Cannon C."/>
            <person name="Castanera R."/>
            <person name="Culley D."/>
            <person name="Daum C."/>
            <person name="Ezra D."/>
            <person name="Gonzalez J."/>
            <person name="Henrissat B."/>
            <person name="Kuo A."/>
            <person name="Liang C."/>
            <person name="Lipzen A."/>
            <person name="Lutzoni F."/>
            <person name="Magnuson J."/>
            <person name="Mondo S."/>
            <person name="Nolan M."/>
            <person name="Ohm R."/>
            <person name="Pangilinan J."/>
            <person name="Park H.-J."/>
            <person name="Ramirez L."/>
            <person name="Alfaro M."/>
            <person name="Sun H."/>
            <person name="Tritt A."/>
            <person name="Yoshinaga Y."/>
            <person name="Zwiers L.-H."/>
            <person name="Turgeon B."/>
            <person name="Goodwin S."/>
            <person name="Spatafora J."/>
            <person name="Crous P."/>
            <person name="Grigoriev I."/>
        </authorList>
    </citation>
    <scope>NUCLEOTIDE SEQUENCE</scope>
    <source>
        <strain evidence="3">CBS 690.94</strain>
    </source>
</reference>
<proteinExistence type="predicted"/>
<gene>
    <name evidence="3" type="ORF">P171DRAFT_433761</name>
</gene>
<dbReference type="CDD" id="cd03424">
    <property type="entry name" value="NUDIX_ADPRase_Nudt5_UGPPase_Nudt14"/>
    <property type="match status" value="1"/>
</dbReference>
<name>A0A9P4PF58_9PLEO</name>
<dbReference type="Gene3D" id="3.90.79.10">
    <property type="entry name" value="Nucleoside Triphosphate Pyrophosphohydrolase"/>
    <property type="match status" value="1"/>
</dbReference>
<evidence type="ECO:0008006" key="5">
    <source>
        <dbReference type="Google" id="ProtNLM"/>
    </source>
</evidence>
<dbReference type="AlphaFoldDB" id="A0A9P4PF58"/>
<comment type="caution">
    <text evidence="3">The sequence shown here is derived from an EMBL/GenBank/DDBJ whole genome shotgun (WGS) entry which is preliminary data.</text>
</comment>
<dbReference type="InterPro" id="IPR015797">
    <property type="entry name" value="NUDIX_hydrolase-like_dom_sf"/>
</dbReference>
<dbReference type="GO" id="GO:0019693">
    <property type="term" value="P:ribose phosphate metabolic process"/>
    <property type="evidence" value="ECO:0007669"/>
    <property type="project" value="TreeGrafter"/>
</dbReference>
<dbReference type="GO" id="GO:0080041">
    <property type="term" value="F:ADP-ribose pyrophosphohydrolase activity"/>
    <property type="evidence" value="ECO:0007669"/>
    <property type="project" value="TreeGrafter"/>
</dbReference>
<dbReference type="PANTHER" id="PTHR11839:SF18">
    <property type="entry name" value="NUDIX HYDROLASE DOMAIN-CONTAINING PROTEIN"/>
    <property type="match status" value="1"/>
</dbReference>
<evidence type="ECO:0000256" key="2">
    <source>
        <dbReference type="ARBA" id="ARBA00022801"/>
    </source>
</evidence>
<organism evidence="3 4">
    <name type="scientific">Karstenula rhodostoma CBS 690.94</name>
    <dbReference type="NCBI Taxonomy" id="1392251"/>
    <lineage>
        <taxon>Eukaryota</taxon>
        <taxon>Fungi</taxon>
        <taxon>Dikarya</taxon>
        <taxon>Ascomycota</taxon>
        <taxon>Pezizomycotina</taxon>
        <taxon>Dothideomycetes</taxon>
        <taxon>Pleosporomycetidae</taxon>
        <taxon>Pleosporales</taxon>
        <taxon>Massarineae</taxon>
        <taxon>Didymosphaeriaceae</taxon>
        <taxon>Karstenula</taxon>
    </lineage>
</organism>
<keyword evidence="4" id="KW-1185">Reference proteome</keyword>